<dbReference type="PROSITE" id="PS51782">
    <property type="entry name" value="LYSM"/>
    <property type="match status" value="1"/>
</dbReference>
<dbReference type="InterPro" id="IPR036779">
    <property type="entry name" value="LysM_dom_sf"/>
</dbReference>
<dbReference type="Proteomes" id="UP000630805">
    <property type="component" value="Unassembled WGS sequence"/>
</dbReference>
<comment type="caution">
    <text evidence="2">The sequence shown here is derived from an EMBL/GenBank/DDBJ whole genome shotgun (WGS) entry which is preliminary data.</text>
</comment>
<dbReference type="CDD" id="cd00118">
    <property type="entry name" value="LysM"/>
    <property type="match status" value="1"/>
</dbReference>
<dbReference type="RefSeq" id="WP_176867067.1">
    <property type="nucleotide sequence ID" value="NZ_JABXWT010000017.1"/>
</dbReference>
<evidence type="ECO:0000313" key="2">
    <source>
        <dbReference type="EMBL" id="NVO58018.1"/>
    </source>
</evidence>
<evidence type="ECO:0000259" key="1">
    <source>
        <dbReference type="PROSITE" id="PS51782"/>
    </source>
</evidence>
<organism evidence="2 3">
    <name type="scientific">Ruegeria haliotis</name>
    <dbReference type="NCBI Taxonomy" id="2747601"/>
    <lineage>
        <taxon>Bacteria</taxon>
        <taxon>Pseudomonadati</taxon>
        <taxon>Pseudomonadota</taxon>
        <taxon>Alphaproteobacteria</taxon>
        <taxon>Rhodobacterales</taxon>
        <taxon>Roseobacteraceae</taxon>
        <taxon>Ruegeria</taxon>
    </lineage>
</organism>
<dbReference type="SUPFAM" id="SSF54106">
    <property type="entry name" value="LysM domain"/>
    <property type="match status" value="1"/>
</dbReference>
<reference evidence="2 3" key="1">
    <citation type="submission" date="2020-06" db="EMBL/GenBank/DDBJ databases">
        <authorList>
            <person name="Cao W.R."/>
        </authorList>
    </citation>
    <scope>NUCLEOTIDE SEQUENCE [LARGE SCALE GENOMIC DNA]</scope>
    <source>
        <strain evidence="2 3">B1Z28</strain>
    </source>
</reference>
<gene>
    <name evidence="2" type="ORF">HW561_19660</name>
</gene>
<sequence length="161" mass="17090">MNIEILQPKPFDIVGSTIMIAGNAVGFEGHLSISISEGHVEFSGAASAGAIALRQFQAKVEIPDNPNFQLDRLFVTVTDDSAGGEGVIPTVHVPVFYGPRILPGYVGYRNYTVAPGDTLSSISTAQYGDPGQVSVIQRANAHLIDDPNLIFSGQNLRIPIA</sequence>
<accession>A0ABX2PV15</accession>
<dbReference type="InterPro" id="IPR018392">
    <property type="entry name" value="LysM"/>
</dbReference>
<dbReference type="EMBL" id="JABXWT010000017">
    <property type="protein sequence ID" value="NVO58018.1"/>
    <property type="molecule type" value="Genomic_DNA"/>
</dbReference>
<keyword evidence="3" id="KW-1185">Reference proteome</keyword>
<dbReference type="SMART" id="SM00257">
    <property type="entry name" value="LysM"/>
    <property type="match status" value="1"/>
</dbReference>
<dbReference type="Pfam" id="PF01476">
    <property type="entry name" value="LysM"/>
    <property type="match status" value="1"/>
</dbReference>
<protein>
    <submittedName>
        <fullName evidence="2">LysM peptidoglycan-binding domain-containing protein</fullName>
    </submittedName>
</protein>
<feature type="domain" description="LysM" evidence="1">
    <location>
        <begin position="109"/>
        <end position="158"/>
    </location>
</feature>
<proteinExistence type="predicted"/>
<dbReference type="Pfam" id="PF10648">
    <property type="entry name" value="Gmad2"/>
    <property type="match status" value="1"/>
</dbReference>
<name>A0ABX2PV15_9RHOB</name>
<dbReference type="InterPro" id="IPR018911">
    <property type="entry name" value="Gmad2_Ig-like_dom"/>
</dbReference>
<evidence type="ECO:0000313" key="3">
    <source>
        <dbReference type="Proteomes" id="UP000630805"/>
    </source>
</evidence>
<dbReference type="Gene3D" id="3.10.350.10">
    <property type="entry name" value="LysM domain"/>
    <property type="match status" value="1"/>
</dbReference>